<accession>A0A7G9Z7R0</accession>
<reference evidence="1" key="1">
    <citation type="submission" date="2020-06" db="EMBL/GenBank/DDBJ databases">
        <title>Unique genomic features of the anaerobic methanotrophic archaea.</title>
        <authorList>
            <person name="Chadwick G.L."/>
            <person name="Skennerton C.T."/>
            <person name="Laso-Perez R."/>
            <person name="Leu A.O."/>
            <person name="Speth D.R."/>
            <person name="Yu H."/>
            <person name="Morgan-Lang C."/>
            <person name="Hatzenpichler R."/>
            <person name="Goudeau D."/>
            <person name="Malmstrom R."/>
            <person name="Brazelton W.J."/>
            <person name="Woyke T."/>
            <person name="Hallam S.J."/>
            <person name="Tyson G.W."/>
            <person name="Wegener G."/>
            <person name="Boetius A."/>
            <person name="Orphan V."/>
        </authorList>
    </citation>
    <scope>NUCLEOTIDE SEQUENCE</scope>
</reference>
<dbReference type="AlphaFoldDB" id="A0A7G9Z7R0"/>
<evidence type="ECO:0000313" key="1">
    <source>
        <dbReference type="EMBL" id="QNO56294.1"/>
    </source>
</evidence>
<name>A0A7G9Z7R0_9EURY</name>
<gene>
    <name evidence="1" type="ORF">HFIEAGJK_00011</name>
</gene>
<proteinExistence type="predicted"/>
<dbReference type="EMBL" id="MT631652">
    <property type="protein sequence ID" value="QNO56294.1"/>
    <property type="molecule type" value="Genomic_DNA"/>
</dbReference>
<sequence length="43" mass="4617">MSGRSQIYIKAMNRIIIAKTESEETTAVREEVVNAGCKGCSAA</sequence>
<organism evidence="1">
    <name type="scientific">Candidatus Methanophaga sp. ANME-1 ERB7</name>
    <dbReference type="NCBI Taxonomy" id="2759913"/>
    <lineage>
        <taxon>Archaea</taxon>
        <taxon>Methanobacteriati</taxon>
        <taxon>Methanobacteriota</taxon>
        <taxon>Stenosarchaea group</taxon>
        <taxon>Methanomicrobia</taxon>
        <taxon>Candidatus Methanophagales</taxon>
        <taxon>Candidatus Methanophagaceae</taxon>
        <taxon>Candidatus Methanophaga</taxon>
    </lineage>
</organism>
<protein>
    <submittedName>
        <fullName evidence="1">Uncharacterized protein</fullName>
    </submittedName>
</protein>